<dbReference type="Pfam" id="PF12802">
    <property type="entry name" value="MarR_2"/>
    <property type="match status" value="1"/>
</dbReference>
<dbReference type="InterPro" id="IPR036390">
    <property type="entry name" value="WH_DNA-bd_sf"/>
</dbReference>
<dbReference type="GO" id="GO:0003700">
    <property type="term" value="F:DNA-binding transcription factor activity"/>
    <property type="evidence" value="ECO:0007669"/>
    <property type="project" value="InterPro"/>
</dbReference>
<dbReference type="Proteomes" id="UP000184111">
    <property type="component" value="Unassembled WGS sequence"/>
</dbReference>
<feature type="domain" description="HTH marR-type" evidence="2">
    <location>
        <begin position="22"/>
        <end position="69"/>
    </location>
</feature>
<keyword evidence="4" id="KW-1185">Reference proteome</keyword>
<keyword evidence="3" id="KW-0418">Kinase</keyword>
<dbReference type="Pfam" id="PF00480">
    <property type="entry name" value="ROK"/>
    <property type="match status" value="1"/>
</dbReference>
<reference evidence="3 4" key="1">
    <citation type="submission" date="2016-11" db="EMBL/GenBank/DDBJ databases">
        <authorList>
            <person name="Jaros S."/>
            <person name="Januszkiewicz K."/>
            <person name="Wedrychowicz H."/>
        </authorList>
    </citation>
    <scope>NUCLEOTIDE SEQUENCE [LARGE SCALE GENOMIC DNA]</scope>
    <source>
        <strain evidence="3 4">CGMCC 4.2025</strain>
    </source>
</reference>
<dbReference type="InterPro" id="IPR000835">
    <property type="entry name" value="HTH_MarR-typ"/>
</dbReference>
<dbReference type="RefSeq" id="WP_073500856.1">
    <property type="nucleotide sequence ID" value="NZ_FRBI01000016.1"/>
</dbReference>
<protein>
    <submittedName>
        <fullName evidence="3">Sugar kinase of the NBD/HSP70 family, may contain an N-terminal HTH domain</fullName>
    </submittedName>
</protein>
<dbReference type="InterPro" id="IPR036388">
    <property type="entry name" value="WH-like_DNA-bd_sf"/>
</dbReference>
<dbReference type="InterPro" id="IPR000600">
    <property type="entry name" value="ROK"/>
</dbReference>
<dbReference type="GO" id="GO:0016301">
    <property type="term" value="F:kinase activity"/>
    <property type="evidence" value="ECO:0007669"/>
    <property type="project" value="UniProtKB-KW"/>
</dbReference>
<organism evidence="3 4">
    <name type="scientific">Actinacidiphila paucisporea</name>
    <dbReference type="NCBI Taxonomy" id="310782"/>
    <lineage>
        <taxon>Bacteria</taxon>
        <taxon>Bacillati</taxon>
        <taxon>Actinomycetota</taxon>
        <taxon>Actinomycetes</taxon>
        <taxon>Kitasatosporales</taxon>
        <taxon>Streptomycetaceae</taxon>
        <taxon>Actinacidiphila</taxon>
    </lineage>
</organism>
<proteinExistence type="inferred from homology"/>
<evidence type="ECO:0000256" key="1">
    <source>
        <dbReference type="ARBA" id="ARBA00006479"/>
    </source>
</evidence>
<evidence type="ECO:0000259" key="2">
    <source>
        <dbReference type="Pfam" id="PF12802"/>
    </source>
</evidence>
<dbReference type="InterPro" id="IPR043129">
    <property type="entry name" value="ATPase_NBD"/>
</dbReference>
<evidence type="ECO:0000313" key="4">
    <source>
        <dbReference type="Proteomes" id="UP000184111"/>
    </source>
</evidence>
<name>A0A1M7ML36_9ACTN</name>
<dbReference type="SUPFAM" id="SSF46785">
    <property type="entry name" value="Winged helix' DNA-binding domain"/>
    <property type="match status" value="1"/>
</dbReference>
<dbReference type="OrthoDB" id="3189808at2"/>
<dbReference type="STRING" id="310782.SAMN05216499_11685"/>
<dbReference type="Gene3D" id="1.10.10.10">
    <property type="entry name" value="Winged helix-like DNA-binding domain superfamily/Winged helix DNA-binding domain"/>
    <property type="match status" value="1"/>
</dbReference>
<accession>A0A1M7ML36</accession>
<sequence length="401" mass="41524">MQIDLGAPIRHATMRERNLAVLLGVIAEHQPATRAQLAALTGLTKTTVSNLIAVLTEVGLVHSGGTVHDGERGRPGTGILIDGEGAAGLGLEVTVDYLAACVLDLSRRVRYRHQVTTDNRDRRPEEIAAAVSLLARQAIAAARDQGLTVVGAVVAVPGMLDHSDMLRAPSFRWRDVPAGALLDHDLHELRLPTKVENEANLAALAELRFGVGGPLGDLLHVSGEVGIGGGIILNGRIFRGSHGFAGELGHIQVDPEGPRCACGARGCLELVAGREAMLCAVGLKPLATWSGPDERISALIALLEAGDPGALEAVRRAGDALGRALTCVVKALDPGAIVLGGTFSRLGAWILQPTEAALRAGALYGQVPTVAISPLGGDAVILGAAGQVIEAIYADPAVLLR</sequence>
<evidence type="ECO:0000313" key="3">
    <source>
        <dbReference type="EMBL" id="SHM91588.1"/>
    </source>
</evidence>
<dbReference type="EMBL" id="FRBI01000016">
    <property type="protein sequence ID" value="SHM91588.1"/>
    <property type="molecule type" value="Genomic_DNA"/>
</dbReference>
<gene>
    <name evidence="3" type="ORF">SAMN05216499_11685</name>
</gene>
<dbReference type="Gene3D" id="3.30.420.40">
    <property type="match status" value="2"/>
</dbReference>
<dbReference type="AlphaFoldDB" id="A0A1M7ML36"/>
<comment type="similarity">
    <text evidence="1">Belongs to the ROK (NagC/XylR) family.</text>
</comment>
<dbReference type="SUPFAM" id="SSF53067">
    <property type="entry name" value="Actin-like ATPase domain"/>
    <property type="match status" value="1"/>
</dbReference>
<keyword evidence="3" id="KW-0808">Transferase</keyword>
<dbReference type="PANTHER" id="PTHR18964:SF149">
    <property type="entry name" value="BIFUNCTIONAL UDP-N-ACETYLGLUCOSAMINE 2-EPIMERASE_N-ACETYLMANNOSAMINE KINASE"/>
    <property type="match status" value="1"/>
</dbReference>
<dbReference type="PANTHER" id="PTHR18964">
    <property type="entry name" value="ROK (REPRESSOR, ORF, KINASE) FAMILY"/>
    <property type="match status" value="1"/>
</dbReference>